<keyword evidence="1 6" id="KW-0489">Methyltransferase</keyword>
<dbReference type="Gene3D" id="3.40.50.150">
    <property type="entry name" value="Vaccinia Virus protein VP39"/>
    <property type="match status" value="1"/>
</dbReference>
<dbReference type="PROSITE" id="PS51165">
    <property type="entry name" value="THUMP"/>
    <property type="match status" value="1"/>
</dbReference>
<dbReference type="PROSITE" id="PS00092">
    <property type="entry name" value="N6_MTASE"/>
    <property type="match status" value="1"/>
</dbReference>
<dbReference type="KEGG" id="mym:A176_005524"/>
<dbReference type="STRING" id="1297742.A176_005524"/>
<dbReference type="GO" id="GO:0008990">
    <property type="term" value="F:rRNA (guanine-N2-)-methyltransferase activity"/>
    <property type="evidence" value="ECO:0007669"/>
    <property type="project" value="TreeGrafter"/>
</dbReference>
<feature type="domain" description="THUMP" evidence="5">
    <location>
        <begin position="61"/>
        <end position="172"/>
    </location>
</feature>
<dbReference type="InterPro" id="IPR000241">
    <property type="entry name" value="RlmKL-like_Mtase"/>
</dbReference>
<dbReference type="InterPro" id="IPR029063">
    <property type="entry name" value="SAM-dependent_MTases_sf"/>
</dbReference>
<reference evidence="6 7" key="1">
    <citation type="journal article" date="2016" name="PLoS ONE">
        <title>Complete Genome Sequence and Comparative Genomics of a Novel Myxobacterium Myxococcus hansupus.</title>
        <authorList>
            <person name="Sharma G."/>
            <person name="Narwani T."/>
            <person name="Subramanian S."/>
        </authorList>
    </citation>
    <scope>NUCLEOTIDE SEQUENCE [LARGE SCALE GENOMIC DNA]</scope>
    <source>
        <strain evidence="7">mixupus</strain>
    </source>
</reference>
<dbReference type="GO" id="GO:0070043">
    <property type="term" value="F:rRNA (guanine-N7-)-methyltransferase activity"/>
    <property type="evidence" value="ECO:0007669"/>
    <property type="project" value="TreeGrafter"/>
</dbReference>
<proteinExistence type="predicted"/>
<dbReference type="InterPro" id="IPR002052">
    <property type="entry name" value="DNA_methylase_N6_adenine_CS"/>
</dbReference>
<evidence type="ECO:0000313" key="7">
    <source>
        <dbReference type="Proteomes" id="UP000009026"/>
    </source>
</evidence>
<protein>
    <submittedName>
        <fullName evidence="6">23S rRNA (Guanine-N-2-)-methyltransferase rlmL</fullName>
    </submittedName>
</protein>
<dbReference type="InterPro" id="IPR004114">
    <property type="entry name" value="THUMP_dom"/>
</dbReference>
<dbReference type="PANTHER" id="PTHR47313">
    <property type="entry name" value="RIBOSOMAL RNA LARGE SUBUNIT METHYLTRANSFERASE K/L"/>
    <property type="match status" value="1"/>
</dbReference>
<dbReference type="Pfam" id="PF02926">
    <property type="entry name" value="THUMP"/>
    <property type="match status" value="1"/>
</dbReference>
<evidence type="ECO:0000259" key="5">
    <source>
        <dbReference type="PROSITE" id="PS51165"/>
    </source>
</evidence>
<organism evidence="6 7">
    <name type="scientific">Pseudomyxococcus hansupus</name>
    <dbReference type="NCBI Taxonomy" id="1297742"/>
    <lineage>
        <taxon>Bacteria</taxon>
        <taxon>Pseudomonadati</taxon>
        <taxon>Myxococcota</taxon>
        <taxon>Myxococcia</taxon>
        <taxon>Myxococcales</taxon>
        <taxon>Cystobacterineae</taxon>
        <taxon>Myxococcaceae</taxon>
        <taxon>Pseudomyxococcus</taxon>
    </lineage>
</organism>
<dbReference type="OrthoDB" id="9809404at2"/>
<evidence type="ECO:0000256" key="2">
    <source>
        <dbReference type="ARBA" id="ARBA00022679"/>
    </source>
</evidence>
<name>A0A0H4XK51_9BACT</name>
<dbReference type="PANTHER" id="PTHR47313:SF1">
    <property type="entry name" value="RIBOSOMAL RNA LARGE SUBUNIT METHYLTRANSFERASE K_L"/>
    <property type="match status" value="1"/>
</dbReference>
<dbReference type="SUPFAM" id="SSF53335">
    <property type="entry name" value="S-adenosyl-L-methionine-dependent methyltransferases"/>
    <property type="match status" value="1"/>
</dbReference>
<keyword evidence="7" id="KW-1185">Reference proteome</keyword>
<dbReference type="eggNOG" id="COG0116">
    <property type="taxonomic scope" value="Bacteria"/>
</dbReference>
<sequence length="433" mass="47301">MQVPKRPRLVYGRCPMAERIALFATAARGTEDLLADELKELGARRIRQDRGGVRFMATLDEALMVALWSRIAMRVLYPLGAFEAHGAEGLYEAAASIPWEEHLTPEHTFAVDATLKDSEHSHSGFVALKVKDAIVDRLRDTQKARPDVNTRDPDVRVVAHLSRETLSLSLDLCGEPLHRRGYRVRPTPAPLKETLAAAVLRAANYTGTEGLVDPMCGSGTLLIEAGLIARRRAPGLNRDFAVERWPEMGARARELLADMRADARRNERKVEVPLLGFDKDPEALEAADRNVRAARLSEEIQLAEGDATRLPPLPDSGGLIVTNPPYGDRLGTGGQKGMKSFYFKLGESLRVPGWRVWVICGNPAFESAFHARPSAKKDLWNGPIACALLGYRPPDGGNARGDVGDGSEAPLGAPRDSANVAPVRPQHEGEEEG</sequence>
<dbReference type="SMART" id="SM00981">
    <property type="entry name" value="THUMP"/>
    <property type="match status" value="1"/>
</dbReference>
<dbReference type="PROSITE" id="PS01261">
    <property type="entry name" value="UPF0020"/>
    <property type="match status" value="1"/>
</dbReference>
<dbReference type="GO" id="GO:0003723">
    <property type="term" value="F:RNA binding"/>
    <property type="evidence" value="ECO:0007669"/>
    <property type="project" value="UniProtKB-UniRule"/>
</dbReference>
<dbReference type="CDD" id="cd11715">
    <property type="entry name" value="THUMP_AdoMetMT"/>
    <property type="match status" value="1"/>
</dbReference>
<evidence type="ECO:0000313" key="6">
    <source>
        <dbReference type="EMBL" id="AKQ68612.1"/>
    </source>
</evidence>
<feature type="region of interest" description="Disordered" evidence="4">
    <location>
        <begin position="395"/>
        <end position="433"/>
    </location>
</feature>
<dbReference type="Proteomes" id="UP000009026">
    <property type="component" value="Chromosome"/>
</dbReference>
<keyword evidence="2 6" id="KW-0808">Transferase</keyword>
<dbReference type="Pfam" id="PF22020">
    <property type="entry name" value="RlmL_1st"/>
    <property type="match status" value="1"/>
</dbReference>
<dbReference type="Pfam" id="PF01170">
    <property type="entry name" value="UPF0020"/>
    <property type="match status" value="1"/>
</dbReference>
<dbReference type="InterPro" id="IPR053943">
    <property type="entry name" value="RlmKL-like_Mtase_CS"/>
</dbReference>
<dbReference type="AlphaFoldDB" id="A0A0H4XK51"/>
<evidence type="ECO:0000256" key="4">
    <source>
        <dbReference type="SAM" id="MobiDB-lite"/>
    </source>
</evidence>
<dbReference type="EMBL" id="CP012109">
    <property type="protein sequence ID" value="AKQ68612.1"/>
    <property type="molecule type" value="Genomic_DNA"/>
</dbReference>
<gene>
    <name evidence="6" type="ORF">A176_005524</name>
</gene>
<evidence type="ECO:0000256" key="3">
    <source>
        <dbReference type="PROSITE-ProRule" id="PRU00529"/>
    </source>
</evidence>
<dbReference type="Gene3D" id="3.30.2130.30">
    <property type="match status" value="1"/>
</dbReference>
<dbReference type="InterPro" id="IPR054170">
    <property type="entry name" value="RlmL_1st"/>
</dbReference>
<accession>A0A0H4XK51</accession>
<keyword evidence="3" id="KW-0694">RNA-binding</keyword>
<evidence type="ECO:0000256" key="1">
    <source>
        <dbReference type="ARBA" id="ARBA00022603"/>
    </source>
</evidence>